<comment type="catalytic activity">
    <reaction evidence="9 11">
        <text>XTP + H2O = XDP + phosphate + H(+)</text>
        <dbReference type="Rhea" id="RHEA:28406"/>
        <dbReference type="ChEBI" id="CHEBI:15377"/>
        <dbReference type="ChEBI" id="CHEBI:15378"/>
        <dbReference type="ChEBI" id="CHEBI:43474"/>
        <dbReference type="ChEBI" id="CHEBI:59884"/>
        <dbReference type="ChEBI" id="CHEBI:61314"/>
        <dbReference type="EC" id="3.6.1.73"/>
    </reaction>
</comment>
<evidence type="ECO:0000256" key="8">
    <source>
        <dbReference type="ARBA" id="ARBA00048174"/>
    </source>
</evidence>
<comment type="function">
    <text evidence="11">Phosphatase that hydrolyzes non-canonical purine nucleotides such as XTP and ITP to their respective diphosphate derivatives. Probably excludes non-canonical purines from DNA/RNA precursor pool, thus preventing their incorporation into DNA/RNA and avoiding chromosomal lesions.</text>
</comment>
<evidence type="ECO:0000256" key="7">
    <source>
        <dbReference type="ARBA" id="ARBA00023211"/>
    </source>
</evidence>
<keyword evidence="7 11" id="KW-0464">Manganese</keyword>
<evidence type="ECO:0000313" key="14">
    <source>
        <dbReference type="EMBL" id="HGL17085.1"/>
    </source>
</evidence>
<evidence type="ECO:0000256" key="6">
    <source>
        <dbReference type="ARBA" id="ARBA00023080"/>
    </source>
</evidence>
<evidence type="ECO:0000256" key="11">
    <source>
        <dbReference type="HAMAP-Rule" id="MF_00648"/>
    </source>
</evidence>
<feature type="binding site" evidence="11">
    <location>
        <position position="62"/>
    </location>
    <ligand>
        <name>Mg(2+)</name>
        <dbReference type="ChEBI" id="CHEBI:18420"/>
    </ligand>
</feature>
<dbReference type="Pfam" id="PF01931">
    <property type="entry name" value="NTPase_I-T"/>
    <property type="match status" value="1"/>
</dbReference>
<dbReference type="NCBIfam" id="NF003039">
    <property type="entry name" value="PRK03941.1"/>
    <property type="match status" value="1"/>
</dbReference>
<comment type="catalytic activity">
    <reaction evidence="8 11">
        <text>ITP + H2O = IDP + phosphate + H(+)</text>
        <dbReference type="Rhea" id="RHEA:28330"/>
        <dbReference type="ChEBI" id="CHEBI:15377"/>
        <dbReference type="ChEBI" id="CHEBI:15378"/>
        <dbReference type="ChEBI" id="CHEBI:43474"/>
        <dbReference type="ChEBI" id="CHEBI:58280"/>
        <dbReference type="ChEBI" id="CHEBI:61402"/>
        <dbReference type="EC" id="3.6.1.73"/>
    </reaction>
</comment>
<evidence type="ECO:0000256" key="5">
    <source>
        <dbReference type="ARBA" id="ARBA00022842"/>
    </source>
</evidence>
<dbReference type="EMBL" id="DTDJ01000017">
    <property type="protein sequence ID" value="HGL17085.1"/>
    <property type="molecule type" value="Genomic_DNA"/>
</dbReference>
<keyword evidence="3 11" id="KW-0547">Nucleotide-binding</keyword>
<evidence type="ECO:0000256" key="10">
    <source>
        <dbReference type="ARBA" id="ARBA00060855"/>
    </source>
</evidence>
<feature type="binding site" evidence="11">
    <location>
        <position position="35"/>
    </location>
    <ligand>
        <name>Mg(2+)</name>
        <dbReference type="ChEBI" id="CHEBI:18420"/>
    </ligand>
</feature>
<evidence type="ECO:0000256" key="2">
    <source>
        <dbReference type="ARBA" id="ARBA00022723"/>
    </source>
</evidence>
<comment type="cofactor">
    <cofactor evidence="1">
        <name>Mn(2+)</name>
        <dbReference type="ChEBI" id="CHEBI:29035"/>
    </cofactor>
</comment>
<dbReference type="AlphaFoldDB" id="A0A7C2PJQ9"/>
<dbReference type="GO" id="GO:0046872">
    <property type="term" value="F:metal ion binding"/>
    <property type="evidence" value="ECO:0007669"/>
    <property type="project" value="UniProtKB-KW"/>
</dbReference>
<keyword evidence="4 11" id="KW-0378">Hydrolase</keyword>
<sequence>MKVAAGTRNPAKLRGIEAAFRKFFGSVEVIPFEVDSGVPPQPFDNDTIKGAINRAKKAFRKDFDFSVGVEAGLFKNDFALSGYLDFQVACVFDGKKFTIGFGPGFEYPKIVVKEVLKGNEVGKVMEKITGIKDLGKNFGAIGYLTNKVVKRENLTEIAVTMALLPWVNRELYEL</sequence>
<dbReference type="FunFam" id="3.90.950.10:FF:000002">
    <property type="entry name" value="Inosine/xanthosine triphosphatase"/>
    <property type="match status" value="1"/>
</dbReference>
<evidence type="ECO:0000313" key="13">
    <source>
        <dbReference type="EMBL" id="HEN27379.1"/>
    </source>
</evidence>
<gene>
    <name evidence="13" type="primary">yjjX</name>
    <name evidence="13" type="ORF">ENQ77_01680</name>
    <name evidence="14" type="ORF">ENU66_01930</name>
</gene>
<dbReference type="PANTHER" id="PTHR34699">
    <property type="match status" value="1"/>
</dbReference>
<comment type="caution">
    <text evidence="11">Lacks conserved residue(s) required for the propagation of feature annotation.</text>
</comment>
<accession>A0A7C2PJQ9</accession>
<dbReference type="Gene3D" id="3.90.950.10">
    <property type="match status" value="1"/>
</dbReference>
<comment type="cofactor">
    <cofactor evidence="11">
        <name>Mg(2+)</name>
        <dbReference type="ChEBI" id="CHEBI:18420"/>
    </cofactor>
    <cofactor evidence="11">
        <name>Mn(2+)</name>
        <dbReference type="ChEBI" id="CHEBI:29035"/>
    </cofactor>
    <text evidence="11">Binds 1 divalent metal cation per subunit; can use either Mg(2+) or Mn(2+).</text>
</comment>
<dbReference type="GO" id="GO:0009117">
    <property type="term" value="P:nucleotide metabolic process"/>
    <property type="evidence" value="ECO:0007669"/>
    <property type="project" value="UniProtKB-KW"/>
</dbReference>
<reference evidence="13" key="1">
    <citation type="journal article" date="2020" name="mSystems">
        <title>Genome- and Community-Level Interaction Insights into Carbon Utilization and Element Cycling Functions of Hydrothermarchaeota in Hydrothermal Sediment.</title>
        <authorList>
            <person name="Zhou Z."/>
            <person name="Liu Y."/>
            <person name="Xu W."/>
            <person name="Pan J."/>
            <person name="Luo Z.H."/>
            <person name="Li M."/>
        </authorList>
    </citation>
    <scope>NUCLEOTIDE SEQUENCE [LARGE SCALE GENOMIC DNA]</scope>
    <source>
        <strain evidence="13">SpSt-34</strain>
        <strain evidence="14">SpSt-69</strain>
    </source>
</reference>
<keyword evidence="5 11" id="KW-0460">Magnesium</keyword>
<evidence type="ECO:0000256" key="9">
    <source>
        <dbReference type="ARBA" id="ARBA00048781"/>
    </source>
</evidence>
<dbReference type="NCBIfam" id="TIGR00258">
    <property type="entry name" value="inosine/xanthosine triphosphatase"/>
    <property type="match status" value="1"/>
</dbReference>
<dbReference type="SUPFAM" id="SSF52972">
    <property type="entry name" value="ITPase-like"/>
    <property type="match status" value="1"/>
</dbReference>
<protein>
    <recommendedName>
        <fullName evidence="11">Probable inosine/xanthosine triphosphatase</fullName>
        <shortName evidence="11">ITPase/XTPase</shortName>
        <ecNumber evidence="11">3.6.1.73</ecNumber>
    </recommendedName>
    <alternativeName>
        <fullName evidence="11">Non-canonical purine NTP phosphatase</fullName>
    </alternativeName>
    <alternativeName>
        <fullName evidence="11">Non-standard purine NTP phosphatase</fullName>
    </alternativeName>
    <alternativeName>
        <fullName evidence="11">Nucleoside-triphosphate phosphatase</fullName>
        <shortName evidence="11">NTPase</shortName>
    </alternativeName>
</protein>
<comment type="caution">
    <text evidence="13">The sequence shown here is derived from an EMBL/GenBank/DDBJ whole genome shotgun (WGS) entry which is preliminary data.</text>
</comment>
<dbReference type="InterPro" id="IPR026533">
    <property type="entry name" value="NTPase/PRRC1"/>
</dbReference>
<dbReference type="PANTHER" id="PTHR34699:SF2">
    <property type="entry name" value="NON-CANONICAL PURINE NTP PHOSPHATASE_PRRC1 DOMAIN-CONTAINING PROTEIN"/>
    <property type="match status" value="1"/>
</dbReference>
<evidence type="ECO:0000256" key="4">
    <source>
        <dbReference type="ARBA" id="ARBA00022801"/>
    </source>
</evidence>
<dbReference type="GO" id="GO:0103023">
    <property type="term" value="F:ITPase activity"/>
    <property type="evidence" value="ECO:0007669"/>
    <property type="project" value="UniProtKB-EC"/>
</dbReference>
<dbReference type="GO" id="GO:0006772">
    <property type="term" value="P:thiamine metabolic process"/>
    <property type="evidence" value="ECO:0007669"/>
    <property type="project" value="TreeGrafter"/>
</dbReference>
<dbReference type="InterPro" id="IPR029001">
    <property type="entry name" value="ITPase-like_fam"/>
</dbReference>
<organism evidence="13">
    <name type="scientific">candidate division WOR-3 bacterium</name>
    <dbReference type="NCBI Taxonomy" id="2052148"/>
    <lineage>
        <taxon>Bacteria</taxon>
        <taxon>Bacteria division WOR-3</taxon>
    </lineage>
</organism>
<comment type="similarity">
    <text evidence="10 11">Belongs to the YjjX NTPase family.</text>
</comment>
<dbReference type="EC" id="3.6.1.73" evidence="11"/>
<dbReference type="InterPro" id="IPR002786">
    <property type="entry name" value="Non_canon_purine_NTPase"/>
</dbReference>
<dbReference type="GO" id="GO:0000166">
    <property type="term" value="F:nucleotide binding"/>
    <property type="evidence" value="ECO:0007669"/>
    <property type="project" value="UniProtKB-KW"/>
</dbReference>
<dbReference type="HAMAP" id="MF_00648">
    <property type="entry name" value="Non_canon_purine_NTPase_YjjX"/>
    <property type="match status" value="1"/>
</dbReference>
<keyword evidence="6 11" id="KW-0546">Nucleotide metabolism</keyword>
<feature type="domain" description="Non-canonical purine NTP phosphatase/PRRC1" evidence="12">
    <location>
        <begin position="6"/>
        <end position="166"/>
    </location>
</feature>
<proteinExistence type="inferred from homology"/>
<comment type="subunit">
    <text evidence="11">Homodimer.</text>
</comment>
<dbReference type="InterPro" id="IPR050299">
    <property type="entry name" value="YjjX_NTPase"/>
</dbReference>
<keyword evidence="2 11" id="KW-0479">Metal-binding</keyword>
<name>A0A7C2PJQ9_UNCW3</name>
<dbReference type="EMBL" id="DSOL01000044">
    <property type="protein sequence ID" value="HEN27379.1"/>
    <property type="molecule type" value="Genomic_DNA"/>
</dbReference>
<evidence type="ECO:0000259" key="12">
    <source>
        <dbReference type="Pfam" id="PF01931"/>
    </source>
</evidence>
<evidence type="ECO:0000256" key="1">
    <source>
        <dbReference type="ARBA" id="ARBA00001936"/>
    </source>
</evidence>
<evidence type="ECO:0000256" key="3">
    <source>
        <dbReference type="ARBA" id="ARBA00022741"/>
    </source>
</evidence>